<accession>A0ABS2CL49</accession>
<feature type="region of interest" description="Disordered" evidence="3">
    <location>
        <begin position="1"/>
        <end position="33"/>
    </location>
</feature>
<comment type="caution">
    <text evidence="5">The sequence shown here is derived from an EMBL/GenBank/DDBJ whole genome shotgun (WGS) entry which is preliminary data.</text>
</comment>
<keyword evidence="6" id="KW-1185">Reference proteome</keyword>
<comment type="cofactor">
    <cofactor evidence="1">
        <name>FMN</name>
        <dbReference type="ChEBI" id="CHEBI:58210"/>
    </cofactor>
</comment>
<dbReference type="InterPro" id="IPR013785">
    <property type="entry name" value="Aldolase_TIM"/>
</dbReference>
<evidence type="ECO:0000256" key="1">
    <source>
        <dbReference type="ARBA" id="ARBA00001917"/>
    </source>
</evidence>
<protein>
    <submittedName>
        <fullName evidence="5">Alpha-hydroxy-acid oxidizing protein</fullName>
    </submittedName>
</protein>
<dbReference type="EMBL" id="JAFDVD010000009">
    <property type="protein sequence ID" value="MBM6400589.1"/>
    <property type="molecule type" value="Genomic_DNA"/>
</dbReference>
<evidence type="ECO:0000313" key="5">
    <source>
        <dbReference type="EMBL" id="MBM6400589.1"/>
    </source>
</evidence>
<dbReference type="PANTHER" id="PTHR10578:SF143">
    <property type="entry name" value="FMN-DEPENDENT ALPHA-HYDROXY ACID DEHYDROGENASE PB1A11.03"/>
    <property type="match status" value="1"/>
</dbReference>
<dbReference type="Proteomes" id="UP001430172">
    <property type="component" value="Unassembled WGS sequence"/>
</dbReference>
<dbReference type="PROSITE" id="PS00557">
    <property type="entry name" value="FMN_HYDROXY_ACID_DH_1"/>
    <property type="match status" value="1"/>
</dbReference>
<dbReference type="PROSITE" id="PS51349">
    <property type="entry name" value="FMN_HYDROXY_ACID_DH_2"/>
    <property type="match status" value="1"/>
</dbReference>
<dbReference type="PANTHER" id="PTHR10578">
    <property type="entry name" value="S -2-HYDROXY-ACID OXIDASE-RELATED"/>
    <property type="match status" value="1"/>
</dbReference>
<evidence type="ECO:0000259" key="4">
    <source>
        <dbReference type="PROSITE" id="PS51349"/>
    </source>
</evidence>
<evidence type="ECO:0000256" key="2">
    <source>
        <dbReference type="ARBA" id="ARBA00023002"/>
    </source>
</evidence>
<dbReference type="Pfam" id="PF01070">
    <property type="entry name" value="FMN_dh"/>
    <property type="match status" value="1"/>
</dbReference>
<keyword evidence="2" id="KW-0560">Oxidoreductase</keyword>
<feature type="domain" description="FMN hydroxy acid dehydrogenase" evidence="4">
    <location>
        <begin position="73"/>
        <end position="483"/>
    </location>
</feature>
<proteinExistence type="predicted"/>
<organism evidence="5 6">
    <name type="scientific">Phycicoccus sonneratiae</name>
    <dbReference type="NCBI Taxonomy" id="2807628"/>
    <lineage>
        <taxon>Bacteria</taxon>
        <taxon>Bacillati</taxon>
        <taxon>Actinomycetota</taxon>
        <taxon>Actinomycetes</taxon>
        <taxon>Micrococcales</taxon>
        <taxon>Intrasporangiaceae</taxon>
        <taxon>Phycicoccus</taxon>
    </lineage>
</organism>
<evidence type="ECO:0000256" key="3">
    <source>
        <dbReference type="SAM" id="MobiDB-lite"/>
    </source>
</evidence>
<reference evidence="5" key="1">
    <citation type="submission" date="2021-02" db="EMBL/GenBank/DDBJ databases">
        <title>Phycicoccus sp. MQZ13P-5T, whole genome shotgun sequence.</title>
        <authorList>
            <person name="Tuo L."/>
        </authorList>
    </citation>
    <scope>NUCLEOTIDE SEQUENCE</scope>
    <source>
        <strain evidence="5">MQZ13P-5</strain>
    </source>
</reference>
<evidence type="ECO:0000313" key="6">
    <source>
        <dbReference type="Proteomes" id="UP001430172"/>
    </source>
</evidence>
<dbReference type="InterPro" id="IPR000262">
    <property type="entry name" value="FMN-dep_DH"/>
</dbReference>
<dbReference type="Gene3D" id="3.20.20.70">
    <property type="entry name" value="Aldolase class I"/>
    <property type="match status" value="1"/>
</dbReference>
<dbReference type="InterPro" id="IPR037396">
    <property type="entry name" value="FMN_HAD"/>
</dbReference>
<name>A0ABS2CL49_9MICO</name>
<feature type="compositionally biased region" description="Basic residues" evidence="3">
    <location>
        <begin position="1"/>
        <end position="11"/>
    </location>
</feature>
<dbReference type="SUPFAM" id="SSF51395">
    <property type="entry name" value="FMN-linked oxidoreductases"/>
    <property type="match status" value="1"/>
</dbReference>
<gene>
    <name evidence="5" type="ORF">JQN70_09355</name>
</gene>
<sequence>MRRSRTTRSRPHGAQGKRCTPAPYGPGGAAPAGYRRAAASGRQAVVTGRVEQVAEGIGRVAQSAIYRAGSFGRRPAVPTDGDRLEAAAERTMSRRGFAYVAGSAGGEATARANRDAFGRWRVVPRMLVDTSQRDLSVELLGRRHPSPLLVSPIGVLSAAHRDADLAVARAARSASVTTVLSTQASVPMEEVAATLGGSGFWYQLYWSRDDDLAASLVQRAEACGAEALVVTLDTAYLGWRPRDLDLGHLPFARGEGIAQYTSDPVFRRLVEGRVAAAAAAEPAPQPRPTPAAVRTLLSMSRNHPGSTRENVTSPVPRAAVETFLDVFSRPSLTWDDLPRLRELTSLPVVLKGVLHPDDARRAADAGVDAVWVSNHGGRQVDRSVGALDALPGVVDALRTAGSDLPVLLDSGVRSGADAFVALALGATAVGIGRPHVYGLAIAGQEGVEEVLRNVLAELDLTLALTGCRTLADVTRERLVPAPGS</sequence>
<dbReference type="InterPro" id="IPR008259">
    <property type="entry name" value="FMN_hydac_DH_AS"/>
</dbReference>